<evidence type="ECO:0000313" key="3">
    <source>
        <dbReference type="Proteomes" id="UP000094291"/>
    </source>
</evidence>
<accession>A0A1E2VDV8</accession>
<feature type="region of interest" description="Disordered" evidence="1">
    <location>
        <begin position="223"/>
        <end position="267"/>
    </location>
</feature>
<evidence type="ECO:0000313" key="2">
    <source>
        <dbReference type="EMBL" id="ODC05042.1"/>
    </source>
</evidence>
<dbReference type="Proteomes" id="UP000094291">
    <property type="component" value="Unassembled WGS sequence"/>
</dbReference>
<dbReference type="OrthoDB" id="6199153at2"/>
<name>A0A1E2VDV8_9GAMM</name>
<dbReference type="EMBL" id="MDTQ01000001">
    <property type="protein sequence ID" value="ODC05042.1"/>
    <property type="molecule type" value="Genomic_DNA"/>
</dbReference>
<evidence type="ECO:0008006" key="4">
    <source>
        <dbReference type="Google" id="ProtNLM"/>
    </source>
</evidence>
<comment type="caution">
    <text evidence="2">The sequence shown here is derived from an EMBL/GenBank/DDBJ whole genome shotgun (WGS) entry which is preliminary data.</text>
</comment>
<dbReference type="AlphaFoldDB" id="A0A1E2VDV8"/>
<proteinExistence type="predicted"/>
<evidence type="ECO:0000256" key="1">
    <source>
        <dbReference type="SAM" id="MobiDB-lite"/>
    </source>
</evidence>
<sequence length="267" mass="31120">MTTLLIFLGFIACLAFVIGYVVYQTKDKQDKEVERQRKLRLLRSEATRVQRLIDEIPEHLMTQPIRLMLARIWQNRLQAQQDLGEQDPEFVRTFNRANQYLAQTQASGELSGDPISNIEQGQQISHALKDLHTFVMQLYREKKLPENVTQQFSSHIHQTVTRVIVEMYQQNAAQAIEDDKPRLAIIHLERVIKELNKFKNEPNHPYRQIVKDARHTIERLKKEADNQETKGANTLADGLNDMEKEEQFMSDIERAKADATQKMKAAR</sequence>
<gene>
    <name evidence="2" type="ORF">BFW38_17390</name>
</gene>
<dbReference type="RefSeq" id="WP_069000064.1">
    <property type="nucleotide sequence ID" value="NZ_MDTQ01000001.1"/>
</dbReference>
<feature type="compositionally biased region" description="Basic and acidic residues" evidence="1">
    <location>
        <begin position="241"/>
        <end position="261"/>
    </location>
</feature>
<organism evidence="2 3">
    <name type="scientific">Terasakiispira papahanaumokuakeensis</name>
    <dbReference type="NCBI Taxonomy" id="197479"/>
    <lineage>
        <taxon>Bacteria</taxon>
        <taxon>Pseudomonadati</taxon>
        <taxon>Pseudomonadota</taxon>
        <taxon>Gammaproteobacteria</taxon>
        <taxon>Oceanospirillales</taxon>
        <taxon>Terasakiispira</taxon>
    </lineage>
</organism>
<protein>
    <recommendedName>
        <fullName evidence="4">DNA repair protein</fullName>
    </recommendedName>
</protein>
<keyword evidence="3" id="KW-1185">Reference proteome</keyword>
<reference evidence="2 3" key="1">
    <citation type="submission" date="2016-08" db="EMBL/GenBank/DDBJ databases">
        <authorList>
            <person name="Seilhamer J.J."/>
        </authorList>
    </citation>
    <scope>NUCLEOTIDE SEQUENCE [LARGE SCALE GENOMIC DNA]</scope>
    <source>
        <strain evidence="2 3">PH27A</strain>
    </source>
</reference>